<evidence type="ECO:0000256" key="5">
    <source>
        <dbReference type="HAMAP-Rule" id="MF_00909"/>
    </source>
</evidence>
<dbReference type="SUPFAM" id="SSF52490">
    <property type="entry name" value="Tubulin nucleotide-binding domain-like"/>
    <property type="match status" value="1"/>
</dbReference>
<gene>
    <name evidence="5" type="primary">ftsZ</name>
    <name evidence="10" type="ORF">OP10G_0877</name>
</gene>
<dbReference type="EMBL" id="CP007139">
    <property type="protein sequence ID" value="AIE84245.1"/>
    <property type="molecule type" value="Genomic_DNA"/>
</dbReference>
<dbReference type="eggNOG" id="COG0206">
    <property type="taxonomic scope" value="Bacteria"/>
</dbReference>
<dbReference type="SMART" id="SM00865">
    <property type="entry name" value="Tubulin_C"/>
    <property type="match status" value="1"/>
</dbReference>
<dbReference type="InterPro" id="IPR024757">
    <property type="entry name" value="FtsZ_C"/>
</dbReference>
<protein>
    <recommendedName>
        <fullName evidence="5 6">Cell division protein FtsZ</fullName>
    </recommendedName>
</protein>
<dbReference type="GO" id="GO:0000917">
    <property type="term" value="P:division septum assembly"/>
    <property type="evidence" value="ECO:0007669"/>
    <property type="project" value="UniProtKB-KW"/>
</dbReference>
<feature type="binding site" evidence="5">
    <location>
        <begin position="20"/>
        <end position="24"/>
    </location>
    <ligand>
        <name>GTP</name>
        <dbReference type="ChEBI" id="CHEBI:37565"/>
    </ligand>
</feature>
<name>A0A068NNB6_FIMGI</name>
<comment type="subunit">
    <text evidence="5">Homodimer. Polymerizes to form a dynamic ring structure in a strictly GTP-dependent manner. Interacts directly with several other division proteins.</text>
</comment>
<dbReference type="Gene3D" id="3.40.50.1440">
    <property type="entry name" value="Tubulin/FtsZ, GTPase domain"/>
    <property type="match status" value="1"/>
</dbReference>
<dbReference type="NCBIfam" id="TIGR00065">
    <property type="entry name" value="ftsZ"/>
    <property type="match status" value="1"/>
</dbReference>
<feature type="binding site" evidence="5">
    <location>
        <begin position="107"/>
        <end position="109"/>
    </location>
    <ligand>
        <name>GTP</name>
        <dbReference type="ChEBI" id="CHEBI:37565"/>
    </ligand>
</feature>
<dbReference type="PANTHER" id="PTHR30314:SF3">
    <property type="entry name" value="MITOCHONDRIAL DIVISION PROTEIN FSZA"/>
    <property type="match status" value="1"/>
</dbReference>
<dbReference type="AlphaFoldDB" id="A0A068NNB6"/>
<dbReference type="InterPro" id="IPR003008">
    <property type="entry name" value="Tubulin_FtsZ_GTPase"/>
</dbReference>
<dbReference type="PROSITE" id="PS01135">
    <property type="entry name" value="FTSZ_2"/>
    <property type="match status" value="1"/>
</dbReference>
<dbReference type="InterPro" id="IPR036525">
    <property type="entry name" value="Tubulin/FtsZ_GTPase_sf"/>
</dbReference>
<dbReference type="OrthoDB" id="9813375at2"/>
<keyword evidence="5" id="KW-0963">Cytoplasm</keyword>
<dbReference type="InterPro" id="IPR000158">
    <property type="entry name" value="Cell_div_FtsZ"/>
</dbReference>
<comment type="subcellular location">
    <subcellularLocation>
        <location evidence="5">Cytoplasm</location>
    </subcellularLocation>
    <text evidence="5">Assembles at midcell at the inner surface of the cytoplasmic membrane.</text>
</comment>
<feature type="domain" description="Tubulin/FtsZ GTPase" evidence="8">
    <location>
        <begin position="12"/>
        <end position="204"/>
    </location>
</feature>
<feature type="domain" description="Tubulin/FtsZ 2-layer sandwich" evidence="9">
    <location>
        <begin position="206"/>
        <end position="324"/>
    </location>
</feature>
<dbReference type="InterPro" id="IPR045061">
    <property type="entry name" value="FtsZ/CetZ"/>
</dbReference>
<feature type="binding site" evidence="5">
    <location>
        <position position="186"/>
    </location>
    <ligand>
        <name>GTP</name>
        <dbReference type="ChEBI" id="CHEBI:37565"/>
    </ligand>
</feature>
<evidence type="ECO:0000256" key="7">
    <source>
        <dbReference type="RuleBase" id="RU000631"/>
    </source>
</evidence>
<evidence type="ECO:0000259" key="8">
    <source>
        <dbReference type="SMART" id="SM00864"/>
    </source>
</evidence>
<dbReference type="InterPro" id="IPR020805">
    <property type="entry name" value="Cell_div_FtsZ_CS"/>
</dbReference>
<dbReference type="PROSITE" id="PS01134">
    <property type="entry name" value="FTSZ_1"/>
    <property type="match status" value="1"/>
</dbReference>
<accession>A0A068NNB6</accession>
<proteinExistence type="inferred from homology"/>
<dbReference type="Proteomes" id="UP000027982">
    <property type="component" value="Chromosome"/>
</dbReference>
<feature type="binding site" evidence="5">
    <location>
        <position position="142"/>
    </location>
    <ligand>
        <name>GTP</name>
        <dbReference type="ChEBI" id="CHEBI:37565"/>
    </ligand>
</feature>
<dbReference type="PANTHER" id="PTHR30314">
    <property type="entry name" value="CELL DIVISION PROTEIN FTSZ-RELATED"/>
    <property type="match status" value="1"/>
</dbReference>
<evidence type="ECO:0000256" key="4">
    <source>
        <dbReference type="ARBA" id="ARBA00023210"/>
    </source>
</evidence>
<dbReference type="InterPro" id="IPR008280">
    <property type="entry name" value="Tub_FtsZ_C"/>
</dbReference>
<dbReference type="GO" id="GO:0005525">
    <property type="term" value="F:GTP binding"/>
    <property type="evidence" value="ECO:0007669"/>
    <property type="project" value="UniProtKB-UniRule"/>
</dbReference>
<dbReference type="GO" id="GO:0005737">
    <property type="term" value="C:cytoplasm"/>
    <property type="evidence" value="ECO:0007669"/>
    <property type="project" value="UniProtKB-SubCell"/>
</dbReference>
<dbReference type="PRINTS" id="PR00423">
    <property type="entry name" value="CELLDVISFTSZ"/>
</dbReference>
<dbReference type="RefSeq" id="WP_025227112.1">
    <property type="nucleotide sequence ID" value="NZ_CP007139.1"/>
</dbReference>
<keyword evidence="5 7" id="KW-0132">Cell division</keyword>
<sequence>MRPENLFENQATIKVIGVGGAGSNAVNRMISEGVVGVHFIAMNTDAQALGQSRAPKKIQIGEGLTRGLGAGGNPEVGQKAARESEKQIHEELEGCDMVFITAGMGGGTGTGAAPVVADMARRMGILTVGVVTKPFLFEGPKRRRLAEEGAKLLQAHVDTLITVPNDRLLGFVEKRTTMQQAFAAADDVLRQGVQGISDIILLPGIINVDFADVRSVMSNAGVALMGLGTGVGDQRARMAAQHAANSPLLETNIQGAKKLLVNVTAGPDFSIGEAHEAMEYILQFTDAEDADIILGHVMRDTGDGEVSITLLAAGMDPGNATPAKQDREVFVQPATSMNAEMPPASPQLRPQAQPVIPTPIQLDELDLDIPTFLRRQRGG</sequence>
<evidence type="ECO:0000256" key="1">
    <source>
        <dbReference type="ARBA" id="ARBA00009690"/>
    </source>
</evidence>
<dbReference type="STRING" id="661478.OP10G_0877"/>
<evidence type="ECO:0000313" key="11">
    <source>
        <dbReference type="Proteomes" id="UP000027982"/>
    </source>
</evidence>
<keyword evidence="11" id="KW-1185">Reference proteome</keyword>
<keyword evidence="5 7" id="KW-0131">Cell cycle</keyword>
<dbReference type="GO" id="GO:0032153">
    <property type="term" value="C:cell division site"/>
    <property type="evidence" value="ECO:0007669"/>
    <property type="project" value="UniProtKB-UniRule"/>
</dbReference>
<feature type="binding site" evidence="5">
    <location>
        <position position="138"/>
    </location>
    <ligand>
        <name>GTP</name>
        <dbReference type="ChEBI" id="CHEBI:37565"/>
    </ligand>
</feature>
<comment type="similarity">
    <text evidence="1 5 7">Belongs to the FtsZ family.</text>
</comment>
<keyword evidence="3 5" id="KW-0342">GTP-binding</keyword>
<keyword evidence="4 5" id="KW-0717">Septation</keyword>
<comment type="function">
    <text evidence="5 7">Essential cell division protein that forms a contractile ring structure (Z ring) at the future cell division site. The regulation of the ring assembly controls the timing and the location of cell division. One of the functions of the FtsZ ring is to recruit other cell division proteins to the septum to produce a new cell wall between the dividing cells. Binds GTP and shows GTPase activity.</text>
</comment>
<keyword evidence="2 5" id="KW-0547">Nucleotide-binding</keyword>
<dbReference type="CDD" id="cd02201">
    <property type="entry name" value="FtsZ_type1"/>
    <property type="match status" value="1"/>
</dbReference>
<dbReference type="InterPro" id="IPR018316">
    <property type="entry name" value="Tubulin/FtsZ_2-layer-sand-dom"/>
</dbReference>
<evidence type="ECO:0000256" key="6">
    <source>
        <dbReference type="NCBIfam" id="TIGR00065"/>
    </source>
</evidence>
<dbReference type="SMART" id="SM00864">
    <property type="entry name" value="Tubulin"/>
    <property type="match status" value="1"/>
</dbReference>
<evidence type="ECO:0000313" key="10">
    <source>
        <dbReference type="EMBL" id="AIE84245.1"/>
    </source>
</evidence>
<dbReference type="GO" id="GO:0051258">
    <property type="term" value="P:protein polymerization"/>
    <property type="evidence" value="ECO:0007669"/>
    <property type="project" value="UniProtKB-UniRule"/>
</dbReference>
<dbReference type="HAMAP" id="MF_00909">
    <property type="entry name" value="FtsZ"/>
    <property type="match status" value="1"/>
</dbReference>
<reference evidence="10 11" key="1">
    <citation type="journal article" date="2014" name="PLoS ONE">
        <title>The first complete genome sequence of the class fimbriimonadia in the phylum armatimonadetes.</title>
        <authorList>
            <person name="Hu Z.Y."/>
            <person name="Wang Y.Z."/>
            <person name="Im W.T."/>
            <person name="Wang S.Y."/>
            <person name="Zhao G.P."/>
            <person name="Zheng H.J."/>
            <person name="Quan Z.X."/>
        </authorList>
    </citation>
    <scope>NUCLEOTIDE SEQUENCE [LARGE SCALE GENOMIC DNA]</scope>
    <source>
        <strain evidence="10">Gsoil 348</strain>
    </source>
</reference>
<dbReference type="FunFam" id="3.40.50.1440:FF:000001">
    <property type="entry name" value="Cell division protein FtsZ"/>
    <property type="match status" value="1"/>
</dbReference>
<dbReference type="Pfam" id="PF12327">
    <property type="entry name" value="FtsZ_C"/>
    <property type="match status" value="1"/>
</dbReference>
<evidence type="ECO:0000256" key="2">
    <source>
        <dbReference type="ARBA" id="ARBA00022741"/>
    </source>
</evidence>
<evidence type="ECO:0000259" key="9">
    <source>
        <dbReference type="SMART" id="SM00865"/>
    </source>
</evidence>
<dbReference type="Pfam" id="PF00091">
    <property type="entry name" value="Tubulin"/>
    <property type="match status" value="1"/>
</dbReference>
<evidence type="ECO:0000256" key="3">
    <source>
        <dbReference type="ARBA" id="ARBA00023134"/>
    </source>
</evidence>
<organism evidence="10 11">
    <name type="scientific">Fimbriimonas ginsengisoli Gsoil 348</name>
    <dbReference type="NCBI Taxonomy" id="661478"/>
    <lineage>
        <taxon>Bacteria</taxon>
        <taxon>Bacillati</taxon>
        <taxon>Armatimonadota</taxon>
        <taxon>Fimbriimonadia</taxon>
        <taxon>Fimbriimonadales</taxon>
        <taxon>Fimbriimonadaceae</taxon>
        <taxon>Fimbriimonas</taxon>
    </lineage>
</organism>
<dbReference type="SUPFAM" id="SSF55307">
    <property type="entry name" value="Tubulin C-terminal domain-like"/>
    <property type="match status" value="1"/>
</dbReference>
<dbReference type="HOGENOM" id="CLU_024865_0_1_0"/>
<dbReference type="GO" id="GO:0043093">
    <property type="term" value="P:FtsZ-dependent cytokinesis"/>
    <property type="evidence" value="ECO:0007669"/>
    <property type="project" value="UniProtKB-UniRule"/>
</dbReference>
<dbReference type="KEGG" id="fgi:OP10G_0877"/>
<dbReference type="GO" id="GO:0003924">
    <property type="term" value="F:GTPase activity"/>
    <property type="evidence" value="ECO:0007669"/>
    <property type="project" value="UniProtKB-UniRule"/>
</dbReference>